<dbReference type="Proteomes" id="UP001162162">
    <property type="component" value="Unassembled WGS sequence"/>
</dbReference>
<protein>
    <submittedName>
        <fullName evidence="1">Uncharacterized protein</fullName>
    </submittedName>
</protein>
<dbReference type="AlphaFoldDB" id="A0AAV8X3K6"/>
<evidence type="ECO:0000313" key="1">
    <source>
        <dbReference type="EMBL" id="KAJ8933330.1"/>
    </source>
</evidence>
<gene>
    <name evidence="1" type="ORF">NQ318_020833</name>
</gene>
<proteinExistence type="predicted"/>
<name>A0AAV8X3K6_9CUCU</name>
<comment type="caution">
    <text evidence="1">The sequence shown here is derived from an EMBL/GenBank/DDBJ whole genome shotgun (WGS) entry which is preliminary data.</text>
</comment>
<reference evidence="1" key="1">
    <citation type="journal article" date="2023" name="Insect Mol. Biol.">
        <title>Genome sequencing provides insights into the evolution of gene families encoding plant cell wall-degrading enzymes in longhorned beetles.</title>
        <authorList>
            <person name="Shin N.R."/>
            <person name="Okamura Y."/>
            <person name="Kirsch R."/>
            <person name="Pauchet Y."/>
        </authorList>
    </citation>
    <scope>NUCLEOTIDE SEQUENCE</scope>
    <source>
        <strain evidence="1">AMC_N1</strain>
    </source>
</reference>
<dbReference type="EMBL" id="JAPWTK010001239">
    <property type="protein sequence ID" value="KAJ8933330.1"/>
    <property type="molecule type" value="Genomic_DNA"/>
</dbReference>
<sequence>MANNNNSHSFPHRSLRGPKGLLFGVIIGHCVQLVESYVALYDLATASLESIYSRIHKIVVNRVPTFRDTSQALSIKSWVVAGPISHTLHTHTPAIVCNLATDTSINENLQKFWRLEEIQPDIKQTPDEKKVRSYFYLRLRSRQKRTIYCNSS</sequence>
<keyword evidence="2" id="KW-1185">Reference proteome</keyword>
<evidence type="ECO:0000313" key="2">
    <source>
        <dbReference type="Proteomes" id="UP001162162"/>
    </source>
</evidence>
<organism evidence="1 2">
    <name type="scientific">Aromia moschata</name>
    <dbReference type="NCBI Taxonomy" id="1265417"/>
    <lineage>
        <taxon>Eukaryota</taxon>
        <taxon>Metazoa</taxon>
        <taxon>Ecdysozoa</taxon>
        <taxon>Arthropoda</taxon>
        <taxon>Hexapoda</taxon>
        <taxon>Insecta</taxon>
        <taxon>Pterygota</taxon>
        <taxon>Neoptera</taxon>
        <taxon>Endopterygota</taxon>
        <taxon>Coleoptera</taxon>
        <taxon>Polyphaga</taxon>
        <taxon>Cucujiformia</taxon>
        <taxon>Chrysomeloidea</taxon>
        <taxon>Cerambycidae</taxon>
        <taxon>Cerambycinae</taxon>
        <taxon>Callichromatini</taxon>
        <taxon>Aromia</taxon>
    </lineage>
</organism>
<accession>A0AAV8X3K6</accession>